<dbReference type="InterPro" id="IPR001494">
    <property type="entry name" value="Importin-beta_N"/>
</dbReference>
<feature type="domain" description="Importin N-terminal" evidence="6">
    <location>
        <begin position="40"/>
        <end position="108"/>
    </location>
</feature>
<evidence type="ECO:0000256" key="4">
    <source>
        <dbReference type="ARBA" id="ARBA00022737"/>
    </source>
</evidence>
<dbReference type="EMBL" id="CAWUPB010000913">
    <property type="protein sequence ID" value="CAK7329453.1"/>
    <property type="molecule type" value="Genomic_DNA"/>
</dbReference>
<comment type="caution">
    <text evidence="7">The sequence shown here is derived from an EMBL/GenBank/DDBJ whole genome shotgun (WGS) entry which is preliminary data.</text>
</comment>
<evidence type="ECO:0000313" key="7">
    <source>
        <dbReference type="EMBL" id="CAK7329453.1"/>
    </source>
</evidence>
<accession>A0AAV1R7N2</accession>
<keyword evidence="8" id="KW-1185">Reference proteome</keyword>
<dbReference type="GO" id="GO:0005737">
    <property type="term" value="C:cytoplasm"/>
    <property type="evidence" value="ECO:0007669"/>
    <property type="project" value="UniProtKB-SubCell"/>
</dbReference>
<dbReference type="GO" id="GO:0006606">
    <property type="term" value="P:protein import into nucleus"/>
    <property type="evidence" value="ECO:0007669"/>
    <property type="project" value="InterPro"/>
</dbReference>
<name>A0AAV1R7N2_9ROSI</name>
<evidence type="ECO:0000256" key="1">
    <source>
        <dbReference type="ARBA" id="ARBA00004496"/>
    </source>
</evidence>
<dbReference type="InterPro" id="IPR011989">
    <property type="entry name" value="ARM-like"/>
</dbReference>
<evidence type="ECO:0000259" key="6">
    <source>
        <dbReference type="PROSITE" id="PS50166"/>
    </source>
</evidence>
<dbReference type="InterPro" id="IPR016024">
    <property type="entry name" value="ARM-type_fold"/>
</dbReference>
<keyword evidence="4" id="KW-0677">Repeat</keyword>
<dbReference type="Proteomes" id="UP001314170">
    <property type="component" value="Unassembled WGS sequence"/>
</dbReference>
<dbReference type="Pfam" id="PF03810">
    <property type="entry name" value="IBN_N"/>
    <property type="match status" value="1"/>
</dbReference>
<keyword evidence="3" id="KW-0963">Cytoplasm</keyword>
<gene>
    <name evidence="7" type="ORF">DCAF_LOCUS7208</name>
</gene>
<sequence length="306" mass="34392">MEASAAAAATWQPQEEGFKEICGLLEHQISPTSTADKSQIWQQLQHFSQFPDFNNYLAFILSRAEGKSVEIRQAAGLLLKNNLRNAYKTMTPAYQQYIKSELLPCLGAADRHIRSTVGTIISVVVQLGGILGWPELLQALITCLDSNDLNHMEGAMDALSKFVMLMNADKEKNAYKNICEDIPQVLDLDVPGLSDRPIKIILPRLYQFFQSPHTSLRKLALGSVNQYIMLMPAALYASMNQYLQGLFALANDQAAEVRKLVCAAFVQLIEVRPSFLEPHLRDVLEYILQVNKDRDDEVALEACEFW</sequence>
<dbReference type="Gene3D" id="1.25.10.10">
    <property type="entry name" value="Leucine-rich Repeat Variant"/>
    <property type="match status" value="1"/>
</dbReference>
<evidence type="ECO:0000313" key="8">
    <source>
        <dbReference type="Proteomes" id="UP001314170"/>
    </source>
</evidence>
<dbReference type="PROSITE" id="PS50166">
    <property type="entry name" value="IMPORTIN_B_NT"/>
    <property type="match status" value="1"/>
</dbReference>
<reference evidence="7 8" key="1">
    <citation type="submission" date="2024-01" db="EMBL/GenBank/DDBJ databases">
        <authorList>
            <person name="Waweru B."/>
        </authorList>
    </citation>
    <scope>NUCLEOTIDE SEQUENCE [LARGE SCALE GENOMIC DNA]</scope>
</reference>
<dbReference type="PANTHER" id="PTHR10527">
    <property type="entry name" value="IMPORTIN BETA"/>
    <property type="match status" value="1"/>
</dbReference>
<keyword evidence="2" id="KW-0813">Transport</keyword>
<dbReference type="SUPFAM" id="SSF48371">
    <property type="entry name" value="ARM repeat"/>
    <property type="match status" value="1"/>
</dbReference>
<organism evidence="7 8">
    <name type="scientific">Dovyalis caffra</name>
    <dbReference type="NCBI Taxonomy" id="77055"/>
    <lineage>
        <taxon>Eukaryota</taxon>
        <taxon>Viridiplantae</taxon>
        <taxon>Streptophyta</taxon>
        <taxon>Embryophyta</taxon>
        <taxon>Tracheophyta</taxon>
        <taxon>Spermatophyta</taxon>
        <taxon>Magnoliopsida</taxon>
        <taxon>eudicotyledons</taxon>
        <taxon>Gunneridae</taxon>
        <taxon>Pentapetalae</taxon>
        <taxon>rosids</taxon>
        <taxon>fabids</taxon>
        <taxon>Malpighiales</taxon>
        <taxon>Salicaceae</taxon>
        <taxon>Flacourtieae</taxon>
        <taxon>Dovyalis</taxon>
    </lineage>
</organism>
<evidence type="ECO:0000256" key="5">
    <source>
        <dbReference type="ARBA" id="ARBA00022927"/>
    </source>
</evidence>
<evidence type="ECO:0000256" key="3">
    <source>
        <dbReference type="ARBA" id="ARBA00022490"/>
    </source>
</evidence>
<evidence type="ECO:0000256" key="2">
    <source>
        <dbReference type="ARBA" id="ARBA00022448"/>
    </source>
</evidence>
<dbReference type="InterPro" id="IPR040122">
    <property type="entry name" value="Importin_beta"/>
</dbReference>
<comment type="subcellular location">
    <subcellularLocation>
        <location evidence="1">Cytoplasm</location>
    </subcellularLocation>
</comment>
<keyword evidence="5" id="KW-0653">Protein transport</keyword>
<protein>
    <recommendedName>
        <fullName evidence="6">Importin N-terminal domain-containing protein</fullName>
    </recommendedName>
</protein>
<dbReference type="AlphaFoldDB" id="A0AAV1R7N2"/>
<dbReference type="GO" id="GO:0031267">
    <property type="term" value="F:small GTPase binding"/>
    <property type="evidence" value="ECO:0007669"/>
    <property type="project" value="InterPro"/>
</dbReference>
<dbReference type="SMART" id="SM00913">
    <property type="entry name" value="IBN_N"/>
    <property type="match status" value="1"/>
</dbReference>
<proteinExistence type="predicted"/>